<feature type="compositionally biased region" description="Polar residues" evidence="1">
    <location>
        <begin position="56"/>
        <end position="73"/>
    </location>
</feature>
<feature type="region of interest" description="Disordered" evidence="1">
    <location>
        <begin position="1"/>
        <end position="35"/>
    </location>
</feature>
<reference evidence="3" key="1">
    <citation type="submission" date="2024-07" db="EMBL/GenBank/DDBJ databases">
        <title>Two chromosome-level genome assemblies of Korean endemic species Abeliophyllum distichum and Forsythia ovata (Oleaceae).</title>
        <authorList>
            <person name="Jang H."/>
        </authorList>
    </citation>
    <scope>NUCLEOTIDE SEQUENCE [LARGE SCALE GENOMIC DNA]</scope>
</reference>
<protein>
    <submittedName>
        <fullName evidence="2">Protein EARLY FLOWERING 3</fullName>
    </submittedName>
</protein>
<feature type="region of interest" description="Disordered" evidence="1">
    <location>
        <begin position="643"/>
        <end position="681"/>
    </location>
</feature>
<feature type="compositionally biased region" description="Basic and acidic residues" evidence="1">
    <location>
        <begin position="335"/>
        <end position="345"/>
    </location>
</feature>
<sequence length="732" mass="80940">MKRGKEEDKIMVPMFPRLHVNDTDTGGPRAPPRNKMALYEQLSIPSQRFSHGVPFNPTNTSNLEPPASSSQGTGKERSKFLSRQLPTRHQAEKSYSQYSNLSTLLTQAQQKKKLDEDDFTVPIFIESHSNQDHGKCFSDLDGEKLSPSNHADCNHSLKFQKAADKDPKQTSLVIRGRNQEGKSLKEVNTIEFVAAREQLDKALLNLSSINKTEGLRKQIDASQSDEPRDNTADSIDRLQKAVRNILPELCPESQSAGSVQGDAVMREPSLGMNKKHSSSFRDFPLEEQNNVHDFPLEEQNNAVMREPSLGINKKQSSSFRDFPLEEQNIVHDLSDDMTSSREESSCRSPQMGNIDRADSVSETFMVDSVAGLDISPDDVVGKIGQTHFWKARRAIANQQRAFGVQVFELHRLIKVQRLIAASPHLLLEDTAYLDKPVKISPAKKLPLDYIPKAPPNISKRKCNSEKPNPETECSAENTMGKVPLPSVQNGSQPLTGRPFLGNPLSPAASSEHNAGLCYFNQSHGHQWLIPVMSPSEGLVYKPYPGPGFMGPVCGPPGLAPWTSNFSTPGYGVPASNHQFQVSSFPPAGPQGFFHTYGMPFANPAFSGSSVEQMNHFNIQHQSSCNMPSRTNEAVPDVIKPHAAKNNELQMSTASSTSERPQGSREGHSMEGRNMLPLFPTSPSVNVPDCSLQSPEPECPARVIKVMPRNARSATESAARIFQSIQEERKQYE</sequence>
<feature type="compositionally biased region" description="Basic and acidic residues" evidence="1">
    <location>
        <begin position="1"/>
        <end position="10"/>
    </location>
</feature>
<dbReference type="EMBL" id="JBFOLK010000003">
    <property type="protein sequence ID" value="KAL2525602.1"/>
    <property type="molecule type" value="Genomic_DNA"/>
</dbReference>
<feature type="region of interest" description="Disordered" evidence="1">
    <location>
        <begin position="456"/>
        <end position="478"/>
    </location>
</feature>
<dbReference type="PANTHER" id="PTHR34281">
    <property type="entry name" value="PROTEIN EARLY FLOWERING 3"/>
    <property type="match status" value="1"/>
</dbReference>
<feature type="region of interest" description="Disordered" evidence="1">
    <location>
        <begin position="47"/>
        <end position="96"/>
    </location>
</feature>
<dbReference type="InterPro" id="IPR039319">
    <property type="entry name" value="ELF3-like"/>
</dbReference>
<keyword evidence="3" id="KW-1185">Reference proteome</keyword>
<evidence type="ECO:0000313" key="2">
    <source>
        <dbReference type="EMBL" id="KAL2525602.1"/>
    </source>
</evidence>
<dbReference type="AlphaFoldDB" id="A0ABD1UKT4"/>
<feature type="compositionally biased region" description="Polar residues" evidence="1">
    <location>
        <begin position="646"/>
        <end position="660"/>
    </location>
</feature>
<evidence type="ECO:0000256" key="1">
    <source>
        <dbReference type="SAM" id="MobiDB-lite"/>
    </source>
</evidence>
<comment type="caution">
    <text evidence="2">The sequence shown here is derived from an EMBL/GenBank/DDBJ whole genome shotgun (WGS) entry which is preliminary data.</text>
</comment>
<name>A0ABD1UKT4_9LAMI</name>
<dbReference type="PANTHER" id="PTHR34281:SF2">
    <property type="entry name" value="PROTEIN EARLY FLOWERING 3"/>
    <property type="match status" value="1"/>
</dbReference>
<dbReference type="Proteomes" id="UP001604336">
    <property type="component" value="Unassembled WGS sequence"/>
</dbReference>
<evidence type="ECO:0000313" key="3">
    <source>
        <dbReference type="Proteomes" id="UP001604336"/>
    </source>
</evidence>
<organism evidence="2 3">
    <name type="scientific">Abeliophyllum distichum</name>
    <dbReference type="NCBI Taxonomy" id="126358"/>
    <lineage>
        <taxon>Eukaryota</taxon>
        <taxon>Viridiplantae</taxon>
        <taxon>Streptophyta</taxon>
        <taxon>Embryophyta</taxon>
        <taxon>Tracheophyta</taxon>
        <taxon>Spermatophyta</taxon>
        <taxon>Magnoliopsida</taxon>
        <taxon>eudicotyledons</taxon>
        <taxon>Gunneridae</taxon>
        <taxon>Pentapetalae</taxon>
        <taxon>asterids</taxon>
        <taxon>lamiids</taxon>
        <taxon>Lamiales</taxon>
        <taxon>Oleaceae</taxon>
        <taxon>Forsythieae</taxon>
        <taxon>Abeliophyllum</taxon>
    </lineage>
</organism>
<proteinExistence type="predicted"/>
<feature type="compositionally biased region" description="Basic and acidic residues" evidence="1">
    <location>
        <begin position="661"/>
        <end position="670"/>
    </location>
</feature>
<feature type="region of interest" description="Disordered" evidence="1">
    <location>
        <begin position="335"/>
        <end position="354"/>
    </location>
</feature>
<gene>
    <name evidence="2" type="ORF">Adt_10656</name>
</gene>
<accession>A0ABD1UKT4</accession>